<feature type="transmembrane region" description="Helical" evidence="5">
    <location>
        <begin position="98"/>
        <end position="118"/>
    </location>
</feature>
<evidence type="ECO:0000256" key="3">
    <source>
        <dbReference type="ARBA" id="ARBA00022989"/>
    </source>
</evidence>
<dbReference type="EMBL" id="OE004132">
    <property type="protein sequence ID" value="CAD7460878.1"/>
    <property type="molecule type" value="Genomic_DNA"/>
</dbReference>
<evidence type="ECO:0000313" key="7">
    <source>
        <dbReference type="EMBL" id="CAD7460878.1"/>
    </source>
</evidence>
<dbReference type="PANTHER" id="PTHR12859">
    <property type="entry name" value="PRA1 PROTEIN"/>
    <property type="match status" value="1"/>
</dbReference>
<dbReference type="AlphaFoldDB" id="A0A7R9NYJ8"/>
<accession>A0A7R9NYJ8</accession>
<keyword evidence="4 5" id="KW-0472">Membrane</keyword>
<comment type="similarity">
    <text evidence="5">Belongs to the PRA1 family.</text>
</comment>
<feature type="transmembrane region" description="Helical" evidence="5">
    <location>
        <begin position="154"/>
        <end position="171"/>
    </location>
</feature>
<dbReference type="GO" id="GO:0016020">
    <property type="term" value="C:membrane"/>
    <property type="evidence" value="ECO:0007669"/>
    <property type="project" value="UniProtKB-SubCell"/>
</dbReference>
<protein>
    <recommendedName>
        <fullName evidence="5">PRA1 family protein</fullName>
    </recommendedName>
</protein>
<evidence type="ECO:0000256" key="1">
    <source>
        <dbReference type="ARBA" id="ARBA00004141"/>
    </source>
</evidence>
<evidence type="ECO:0000256" key="6">
    <source>
        <dbReference type="SAM" id="MobiDB-lite"/>
    </source>
</evidence>
<feature type="region of interest" description="Disordered" evidence="6">
    <location>
        <begin position="14"/>
        <end position="33"/>
    </location>
</feature>
<keyword evidence="2 5" id="KW-0812">Transmembrane</keyword>
<reference evidence="7" key="1">
    <citation type="submission" date="2020-11" db="EMBL/GenBank/DDBJ databases">
        <authorList>
            <person name="Tran Van P."/>
        </authorList>
    </citation>
    <scope>NUCLEOTIDE SEQUENCE</scope>
</reference>
<keyword evidence="3 5" id="KW-1133">Transmembrane helix</keyword>
<dbReference type="Pfam" id="PF03208">
    <property type="entry name" value="PRA1"/>
    <property type="match status" value="1"/>
</dbReference>
<evidence type="ECO:0000256" key="2">
    <source>
        <dbReference type="ARBA" id="ARBA00022692"/>
    </source>
</evidence>
<feature type="transmembrane region" description="Helical" evidence="5">
    <location>
        <begin position="124"/>
        <end position="142"/>
    </location>
</feature>
<feature type="transmembrane region" description="Helical" evidence="5">
    <location>
        <begin position="177"/>
        <end position="195"/>
    </location>
</feature>
<name>A0A7R9NYJ8_9NEOP</name>
<dbReference type="PANTHER" id="PTHR12859:SF0">
    <property type="entry name" value="PRA1 FAMILY PROTEIN"/>
    <property type="match status" value="1"/>
</dbReference>
<proteinExistence type="inferred from homology"/>
<comment type="subcellular location">
    <subcellularLocation>
        <location evidence="1 5">Membrane</location>
        <topology evidence="1 5">Multi-pass membrane protein</topology>
    </subcellularLocation>
</comment>
<dbReference type="InterPro" id="IPR004895">
    <property type="entry name" value="Prenylated_rab_accept_PRA1"/>
</dbReference>
<evidence type="ECO:0000256" key="5">
    <source>
        <dbReference type="RuleBase" id="RU363107"/>
    </source>
</evidence>
<gene>
    <name evidence="7" type="ORF">TTEB3V08_LOCUS8795</name>
</gene>
<evidence type="ECO:0000256" key="4">
    <source>
        <dbReference type="ARBA" id="ARBA00023136"/>
    </source>
</evidence>
<sequence>MKVIGVELWSCPRGSQRARPRDLPSSATHGGSRVQERAIRDKYVLLIEDGESFLDLSKMEVEISPLRSLDDFLLESARFQIPNVKDLEKWGKRVVNNLLYYQTNYFLLSIIVFLLVGVMHPTKMLSGMLAVSVAFALFCYFTNAKRSASRFRNNHPYFSMLVVLAGIYFIVYMLGSVIVFIFGILLPVVVTFLHASMRLRNIKNKLVNKIEVIGLKKTPMGVFLETLGLEQEVISFKS</sequence>
<organism evidence="7">
    <name type="scientific">Timema tahoe</name>
    <dbReference type="NCBI Taxonomy" id="61484"/>
    <lineage>
        <taxon>Eukaryota</taxon>
        <taxon>Metazoa</taxon>
        <taxon>Ecdysozoa</taxon>
        <taxon>Arthropoda</taxon>
        <taxon>Hexapoda</taxon>
        <taxon>Insecta</taxon>
        <taxon>Pterygota</taxon>
        <taxon>Neoptera</taxon>
        <taxon>Polyneoptera</taxon>
        <taxon>Phasmatodea</taxon>
        <taxon>Timematodea</taxon>
        <taxon>Timematoidea</taxon>
        <taxon>Timematidae</taxon>
        <taxon>Timema</taxon>
    </lineage>
</organism>